<dbReference type="CDD" id="cd11644">
    <property type="entry name" value="Precorrin-6Y-MT"/>
    <property type="match status" value="1"/>
</dbReference>
<dbReference type="GO" id="GO:0008276">
    <property type="term" value="F:protein methyltransferase activity"/>
    <property type="evidence" value="ECO:0007669"/>
    <property type="project" value="InterPro"/>
</dbReference>
<comment type="caution">
    <text evidence="8">The sequence shown here is derived from an EMBL/GenBank/DDBJ whole genome shotgun (WGS) entry which is preliminary data.</text>
</comment>
<evidence type="ECO:0000313" key="8">
    <source>
        <dbReference type="EMBL" id="RHJ88097.1"/>
    </source>
</evidence>
<dbReference type="InterPro" id="IPR000878">
    <property type="entry name" value="4pyrrol_Mease"/>
</dbReference>
<dbReference type="InterPro" id="IPR012818">
    <property type="entry name" value="CbiE"/>
</dbReference>
<evidence type="ECO:0000256" key="1">
    <source>
        <dbReference type="ARBA" id="ARBA00004953"/>
    </source>
</evidence>
<dbReference type="EMBL" id="QRMS01000002">
    <property type="protein sequence ID" value="RHJ88097.1"/>
    <property type="molecule type" value="Genomic_DNA"/>
</dbReference>
<dbReference type="OrthoDB" id="9780707at2"/>
<dbReference type="STRING" id="1776384.GCA_900086585_03661"/>
<dbReference type="Pfam" id="PF05175">
    <property type="entry name" value="MTS"/>
    <property type="match status" value="1"/>
</dbReference>
<keyword evidence="3 8" id="KW-0489">Methyltransferase</keyword>
<dbReference type="InterPro" id="IPR014008">
    <property type="entry name" value="Cbl_synth_MTase_CbiT"/>
</dbReference>
<keyword evidence="9" id="KW-1185">Reference proteome</keyword>
<dbReference type="InterPro" id="IPR014776">
    <property type="entry name" value="4pyrrole_Mease_sub2"/>
</dbReference>
<evidence type="ECO:0000256" key="4">
    <source>
        <dbReference type="ARBA" id="ARBA00022679"/>
    </source>
</evidence>
<dbReference type="NCBIfam" id="TIGR02467">
    <property type="entry name" value="CbiE"/>
    <property type="match status" value="1"/>
</dbReference>
<keyword evidence="5" id="KW-0949">S-adenosyl-L-methionine</keyword>
<dbReference type="InterPro" id="IPR050714">
    <property type="entry name" value="Cobalamin_biosynth_MTase"/>
</dbReference>
<dbReference type="PANTHER" id="PTHR43182:SF1">
    <property type="entry name" value="COBALT-PRECORRIN-7 C(5)-METHYLTRANSFERASE"/>
    <property type="match status" value="1"/>
</dbReference>
<dbReference type="Proteomes" id="UP000284841">
    <property type="component" value="Unassembled WGS sequence"/>
</dbReference>
<accession>A0A415E368</accession>
<dbReference type="InterPro" id="IPR007848">
    <property type="entry name" value="Small_mtfrase_dom"/>
</dbReference>
<dbReference type="SUPFAM" id="SSF53790">
    <property type="entry name" value="Tetrapyrrole methylase"/>
    <property type="match status" value="1"/>
</dbReference>
<dbReference type="GO" id="GO:0009236">
    <property type="term" value="P:cobalamin biosynthetic process"/>
    <property type="evidence" value="ECO:0007669"/>
    <property type="project" value="UniProtKB-UniPathway"/>
</dbReference>
<evidence type="ECO:0000259" key="6">
    <source>
        <dbReference type="Pfam" id="PF00590"/>
    </source>
</evidence>
<evidence type="ECO:0000313" key="9">
    <source>
        <dbReference type="Proteomes" id="UP000284841"/>
    </source>
</evidence>
<dbReference type="Gene3D" id="3.40.50.150">
    <property type="entry name" value="Vaccinia Virus protein VP39"/>
    <property type="match status" value="1"/>
</dbReference>
<organism evidence="8 9">
    <name type="scientific">Emergencia timonensis</name>
    <dbReference type="NCBI Taxonomy" id="1776384"/>
    <lineage>
        <taxon>Bacteria</taxon>
        <taxon>Bacillati</taxon>
        <taxon>Bacillota</taxon>
        <taxon>Clostridia</taxon>
        <taxon>Peptostreptococcales</taxon>
        <taxon>Anaerovoracaceae</taxon>
        <taxon>Emergencia</taxon>
    </lineage>
</organism>
<feature type="domain" description="Methyltransferase small" evidence="7">
    <location>
        <begin position="236"/>
        <end position="296"/>
    </location>
</feature>
<name>A0A415E368_9FIRM</name>
<evidence type="ECO:0000256" key="3">
    <source>
        <dbReference type="ARBA" id="ARBA00022603"/>
    </source>
</evidence>
<dbReference type="NCBIfam" id="TIGR02469">
    <property type="entry name" value="CbiT"/>
    <property type="match status" value="1"/>
</dbReference>
<evidence type="ECO:0000259" key="7">
    <source>
        <dbReference type="Pfam" id="PF05175"/>
    </source>
</evidence>
<dbReference type="InterPro" id="IPR035996">
    <property type="entry name" value="4pyrrol_Methylase_sf"/>
</dbReference>
<comment type="pathway">
    <text evidence="1">Cofactor biosynthesis; adenosylcobalamin biosynthesis.</text>
</comment>
<dbReference type="UniPathway" id="UPA00148"/>
<dbReference type="PANTHER" id="PTHR43182">
    <property type="entry name" value="COBALT-PRECORRIN-6B C(15)-METHYLTRANSFERASE (DECARBOXYLATING)"/>
    <property type="match status" value="1"/>
</dbReference>
<keyword evidence="4 8" id="KW-0808">Transferase</keyword>
<dbReference type="Gene3D" id="3.40.1010.10">
    <property type="entry name" value="Cobalt-precorrin-4 Transmethylase, Domain 1"/>
    <property type="match status" value="1"/>
</dbReference>
<evidence type="ECO:0000256" key="5">
    <source>
        <dbReference type="ARBA" id="ARBA00022691"/>
    </source>
</evidence>
<dbReference type="GO" id="GO:0032259">
    <property type="term" value="P:methylation"/>
    <property type="evidence" value="ECO:0007669"/>
    <property type="project" value="UniProtKB-KW"/>
</dbReference>
<sequence length="400" mass="43016">MKVIVVGAGPGALSDFTGRATDAVKEADIVLTSDRLAQPLKQLNGNVRILGVMDTAAFINDKAGEDMKICVCASGDTGFYSIASTLAKKIDPAIDLEFISGIGSLAYFAAKVKMGYEDMKLVSLHGKDKSIVPYVCYNERVFTLTGGSIKAHDIIKSLREAGLSNVTLYIGEKLSMEEERIVKGSPAELADAVFDDLTVMIIENKDYVNRYVTLKDGDFVRGKSPMTKEAVRNLSVSALEIEPADIVYDIGAGTGSVTCAMALKACESMVYALEKEDYAVNLVKENMEKTGARNIIIRQAAAPDGIAAFPAADKVFIGGSTGNLKGIIETILARNDKVVFVITAVTLETISQSVDVLKTLGMEMDITCANISQAQKLGRYNLMKAENPVYIIKGAKTFEK</sequence>
<dbReference type="InterPro" id="IPR014777">
    <property type="entry name" value="4pyrrole_Mease_sub1"/>
</dbReference>
<keyword evidence="2" id="KW-0169">Cobalamin biosynthesis</keyword>
<dbReference type="RefSeq" id="WP_118334641.1">
    <property type="nucleotide sequence ID" value="NZ_AP025567.1"/>
</dbReference>
<dbReference type="SUPFAM" id="SSF53335">
    <property type="entry name" value="S-adenosyl-L-methionine-dependent methyltransferases"/>
    <property type="match status" value="1"/>
</dbReference>
<evidence type="ECO:0000256" key="2">
    <source>
        <dbReference type="ARBA" id="ARBA00022573"/>
    </source>
</evidence>
<feature type="domain" description="Tetrapyrrole methylase" evidence="6">
    <location>
        <begin position="2"/>
        <end position="189"/>
    </location>
</feature>
<proteinExistence type="predicted"/>
<dbReference type="Pfam" id="PF00590">
    <property type="entry name" value="TP_methylase"/>
    <property type="match status" value="1"/>
</dbReference>
<dbReference type="InterPro" id="IPR029063">
    <property type="entry name" value="SAM-dependent_MTases_sf"/>
</dbReference>
<protein>
    <submittedName>
        <fullName evidence="8">Precorrin-6y C5,15-methyltransferase (Decarboxylating) subunit CbiE</fullName>
    </submittedName>
</protein>
<dbReference type="AlphaFoldDB" id="A0A415E368"/>
<gene>
    <name evidence="8" type="primary">cbiE</name>
    <name evidence="8" type="ORF">DW099_06665</name>
</gene>
<dbReference type="Gene3D" id="3.30.950.10">
    <property type="entry name" value="Methyltransferase, Cobalt-precorrin-4 Transmethylase, Domain 2"/>
    <property type="match status" value="1"/>
</dbReference>
<reference evidence="8 9" key="1">
    <citation type="submission" date="2018-08" db="EMBL/GenBank/DDBJ databases">
        <title>A genome reference for cultivated species of the human gut microbiota.</title>
        <authorList>
            <person name="Zou Y."/>
            <person name="Xue W."/>
            <person name="Luo G."/>
        </authorList>
    </citation>
    <scope>NUCLEOTIDE SEQUENCE [LARGE SCALE GENOMIC DNA]</scope>
    <source>
        <strain evidence="8 9">AM07-24</strain>
    </source>
</reference>